<reference evidence="2 3" key="1">
    <citation type="submission" date="2019-07" db="EMBL/GenBank/DDBJ databases">
        <title>Full genome sequence of Humibacter sp. WJ7-1.</title>
        <authorList>
            <person name="Im W.-T."/>
        </authorList>
    </citation>
    <scope>NUCLEOTIDE SEQUENCE [LARGE SCALE GENOMIC DNA]</scope>
    <source>
        <strain evidence="2 3">WJ7-1</strain>
    </source>
</reference>
<dbReference type="EMBL" id="CP042305">
    <property type="protein sequence ID" value="QDZ13472.1"/>
    <property type="molecule type" value="Genomic_DNA"/>
</dbReference>
<name>A0A5B8M184_9MICO</name>
<proteinExistence type="predicted"/>
<accession>A0A5B8M184</accession>
<keyword evidence="1" id="KW-0812">Transmembrane</keyword>
<keyword evidence="1" id="KW-1133">Transmembrane helix</keyword>
<organism evidence="2 3">
    <name type="scientific">Humibacter ginsenosidimutans</name>
    <dbReference type="NCBI Taxonomy" id="2599293"/>
    <lineage>
        <taxon>Bacteria</taxon>
        <taxon>Bacillati</taxon>
        <taxon>Actinomycetota</taxon>
        <taxon>Actinomycetes</taxon>
        <taxon>Micrococcales</taxon>
        <taxon>Microbacteriaceae</taxon>
        <taxon>Humibacter</taxon>
    </lineage>
</organism>
<feature type="transmembrane region" description="Helical" evidence="1">
    <location>
        <begin position="6"/>
        <end position="27"/>
    </location>
</feature>
<dbReference type="KEGG" id="huw:FPZ11_00400"/>
<feature type="transmembrane region" description="Helical" evidence="1">
    <location>
        <begin position="81"/>
        <end position="105"/>
    </location>
</feature>
<protein>
    <submittedName>
        <fullName evidence="2">Peptidase</fullName>
    </submittedName>
</protein>
<keyword evidence="1" id="KW-0472">Membrane</keyword>
<keyword evidence="3" id="KW-1185">Reference proteome</keyword>
<evidence type="ECO:0000313" key="2">
    <source>
        <dbReference type="EMBL" id="QDZ13472.1"/>
    </source>
</evidence>
<sequence>MIDWFAFFTVAVAALVSACVVVALYSLGLRMLSTAGKAPHVTPAEFTDAITIITPAEAAAEAKRIKKASARNPLTTAQKRLALVVAYTCFVLCGAVVLFGIYLIIPALHT</sequence>
<dbReference type="Proteomes" id="UP000320216">
    <property type="component" value="Chromosome"/>
</dbReference>
<dbReference type="AlphaFoldDB" id="A0A5B8M184"/>
<dbReference type="RefSeq" id="WP_146317423.1">
    <property type="nucleotide sequence ID" value="NZ_CP042305.1"/>
</dbReference>
<evidence type="ECO:0000256" key="1">
    <source>
        <dbReference type="SAM" id="Phobius"/>
    </source>
</evidence>
<evidence type="ECO:0000313" key="3">
    <source>
        <dbReference type="Proteomes" id="UP000320216"/>
    </source>
</evidence>
<gene>
    <name evidence="2" type="ORF">FPZ11_00400</name>
</gene>
<dbReference type="OrthoDB" id="4950741at2"/>